<gene>
    <name evidence="11" type="ORF">SAPINGB_P003871</name>
</gene>
<protein>
    <recommendedName>
        <fullName evidence="13">ATP-dependent RNA helicase DOB1</fullName>
    </recommendedName>
</protein>
<evidence type="ECO:0000256" key="8">
    <source>
        <dbReference type="SAM" id="MobiDB-lite"/>
    </source>
</evidence>
<proteinExistence type="inferred from homology"/>
<dbReference type="PANTHER" id="PTHR12131">
    <property type="entry name" value="ATP-DEPENDENT RNA AND DNA HELICASE"/>
    <property type="match status" value="1"/>
</dbReference>
<dbReference type="GO" id="GO:0003724">
    <property type="term" value="F:RNA helicase activity"/>
    <property type="evidence" value="ECO:0007669"/>
    <property type="project" value="InterPro"/>
</dbReference>
<keyword evidence="6" id="KW-0067">ATP-binding</keyword>
<dbReference type="FunFam" id="3.40.50.300:FF:000141">
    <property type="entry name" value="ATP-dependent RNA helicase DOB1"/>
    <property type="match status" value="1"/>
</dbReference>
<feature type="compositionally biased region" description="Acidic residues" evidence="8">
    <location>
        <begin position="43"/>
        <end position="53"/>
    </location>
</feature>
<feature type="domain" description="Helicase C-terminal" evidence="10">
    <location>
        <begin position="394"/>
        <end position="595"/>
    </location>
</feature>
<sequence length="1072" mass="122305">MDLFDVFDEDPSVSVPEDTQKEEVVVGEKRTNSVALDNVSDSQENENENENENEANKTTDDSVKEKSTNRKIKKNKTSDEVKTVVTDSFETEASREVTASAGLMAQEVVQNGDEQNVVLSHQVRHQVALPPDYEYIPISQHKIEHPARTYPFTLDPFQKVSINSIDRNESVLVSAHTSAGKTVVAEYAIAQSLRDKQRVIYTSPIKALSNQKYRELLERFQDVGLMTGDVTINPDASCLVMTTEILRSMLYKGSEVMREVAWVVFDEIHYMRDPERGVVWEETIILLPDKVHYVFLSATIPNAMQFAEWVCKTHNQPCHVVYTNFRPTPLQHYLFPAGGSGIHLVVDEKGNFREENFQKAMGSLGEKMGEDPASIDAKHKKGKISKGGKQDLGDIYKIVRMIMQKNFNPVIVFSFSKRECESHALKLSKLNFNSSDEVEMIDKIFTNAMSSLSEDDRKLPQISHILPLLRRGIGIHHSGLLPILKEVIEILFQEGYIKVLFATETFSIGLNMPAKTVVFTNVRKFDGKNFRWVSGGEYIQMSGRAGRRGLDDRGIVILMIDEQMEPAVAKGMVKGEADRLDSSFHLSYNMILNLLRVEGISPEFMLQRCFYQFQNHEHIPEYKKMFTEVEEKLAAIHIENEEAIREYYDLREQIKLFSDDVRTVITLPTHIIPYLQPGRLLKVKINGTDFGWGAVVSFDRRNPPKNKKIELSPHESIIVEVLLWVTKASPTNLQRKKSPFLHPGITHSLDPNEGKMESLWITLDSIQKLSNLKIRVPKDLSSPNQRKSIKRNIDEVSRRFPDGIPSPDPVENMKIVDDSFLKLIRKIEVLETKLHANPLHNSPDLEEQFNKYSEKVALIQERKKIKSKLSDAYSILQLDELRCRKHVLRQLEFTTQDDIVELKGRVACEISSGDELVITEMIFNGSFSNLTPEQCASLLSCFVFDEKTREAPVLSPELKIPYDSLCEITKRVAQVSKQCKININVDDYQAKFKMELMDVVYHWCQGATFAQICRMTDVYEGSLVRLFRRLEELILQVGEAAKIMGNTDIQDKMNKALTLIKRDMISASSLYL</sequence>
<dbReference type="GO" id="GO:0005524">
    <property type="term" value="F:ATP binding"/>
    <property type="evidence" value="ECO:0007669"/>
    <property type="project" value="UniProtKB-KW"/>
</dbReference>
<dbReference type="InterPro" id="IPR048392">
    <property type="entry name" value="MTR4-like_stalk"/>
</dbReference>
<dbReference type="InterPro" id="IPR001650">
    <property type="entry name" value="Helicase_C-like"/>
</dbReference>
<organism evidence="11 12">
    <name type="scientific">Magnusiomyces paraingens</name>
    <dbReference type="NCBI Taxonomy" id="2606893"/>
    <lineage>
        <taxon>Eukaryota</taxon>
        <taxon>Fungi</taxon>
        <taxon>Dikarya</taxon>
        <taxon>Ascomycota</taxon>
        <taxon>Saccharomycotina</taxon>
        <taxon>Dipodascomycetes</taxon>
        <taxon>Dipodascales</taxon>
        <taxon>Dipodascaceae</taxon>
        <taxon>Magnusiomyces</taxon>
    </lineage>
</organism>
<name>A0A5E8BTT2_9ASCO</name>
<keyword evidence="3" id="KW-0547">Nucleotide-binding</keyword>
<dbReference type="GO" id="GO:0003723">
    <property type="term" value="F:RNA binding"/>
    <property type="evidence" value="ECO:0007669"/>
    <property type="project" value="InterPro"/>
</dbReference>
<feature type="compositionally biased region" description="Basic and acidic residues" evidence="8">
    <location>
        <begin position="18"/>
        <end position="31"/>
    </location>
</feature>
<dbReference type="Pfam" id="PF08148">
    <property type="entry name" value="DSHCT"/>
    <property type="match status" value="1"/>
</dbReference>
<evidence type="ECO:0000256" key="1">
    <source>
        <dbReference type="ARBA" id="ARBA00004123"/>
    </source>
</evidence>
<dbReference type="SMART" id="SM01142">
    <property type="entry name" value="DSHCT"/>
    <property type="match status" value="1"/>
</dbReference>
<keyword evidence="12" id="KW-1185">Reference proteome</keyword>
<feature type="domain" description="Helicase ATP-binding" evidence="9">
    <location>
        <begin position="162"/>
        <end position="318"/>
    </location>
</feature>
<evidence type="ECO:0000256" key="5">
    <source>
        <dbReference type="ARBA" id="ARBA00022806"/>
    </source>
</evidence>
<dbReference type="GO" id="GO:0005634">
    <property type="term" value="C:nucleus"/>
    <property type="evidence" value="ECO:0007669"/>
    <property type="project" value="UniProtKB-SubCell"/>
</dbReference>
<dbReference type="Pfam" id="PF13234">
    <property type="entry name" value="MTR4_beta-barrel"/>
    <property type="match status" value="1"/>
</dbReference>
<evidence type="ECO:0000256" key="4">
    <source>
        <dbReference type="ARBA" id="ARBA00022801"/>
    </source>
</evidence>
<evidence type="ECO:0000256" key="3">
    <source>
        <dbReference type="ARBA" id="ARBA00022741"/>
    </source>
</evidence>
<dbReference type="FunFam" id="3.40.50.300:FF:000083">
    <property type="entry name" value="ATP-dependent RNA helicase DOB1"/>
    <property type="match status" value="1"/>
</dbReference>
<keyword evidence="4" id="KW-0378">Hydrolase</keyword>
<dbReference type="Pfam" id="PF21408">
    <property type="entry name" value="MTR4-like_stalk"/>
    <property type="match status" value="1"/>
</dbReference>
<dbReference type="Gene3D" id="1.10.3380.30">
    <property type="match status" value="1"/>
</dbReference>
<dbReference type="FunFam" id="1.10.3380.30:FF:000003">
    <property type="entry name" value="ATP dependent RNA helicase (Dob1)"/>
    <property type="match status" value="1"/>
</dbReference>
<dbReference type="InterPro" id="IPR027417">
    <property type="entry name" value="P-loop_NTPase"/>
</dbReference>
<dbReference type="SMART" id="SM00487">
    <property type="entry name" value="DEXDc"/>
    <property type="match status" value="1"/>
</dbReference>
<evidence type="ECO:0000313" key="12">
    <source>
        <dbReference type="Proteomes" id="UP000398389"/>
    </source>
</evidence>
<dbReference type="InterPro" id="IPR011545">
    <property type="entry name" value="DEAD/DEAH_box_helicase_dom"/>
</dbReference>
<dbReference type="InterPro" id="IPR012961">
    <property type="entry name" value="Ski2/MTR4_C"/>
</dbReference>
<keyword evidence="5" id="KW-0347">Helicase</keyword>
<dbReference type="GeneID" id="43582686"/>
<feature type="region of interest" description="Disordered" evidence="8">
    <location>
        <begin position="1"/>
        <end position="80"/>
    </location>
</feature>
<dbReference type="PROSITE" id="PS51194">
    <property type="entry name" value="HELICASE_CTER"/>
    <property type="match status" value="1"/>
</dbReference>
<dbReference type="OrthoDB" id="64767at2759"/>
<dbReference type="GO" id="GO:0016787">
    <property type="term" value="F:hydrolase activity"/>
    <property type="evidence" value="ECO:0007669"/>
    <property type="project" value="UniProtKB-KW"/>
</dbReference>
<feature type="compositionally biased region" description="Polar residues" evidence="8">
    <location>
        <begin position="32"/>
        <end position="42"/>
    </location>
</feature>
<evidence type="ECO:0000256" key="2">
    <source>
        <dbReference type="ARBA" id="ARBA00010140"/>
    </source>
</evidence>
<dbReference type="CDD" id="cd18024">
    <property type="entry name" value="DEXHc_Mtr4-like"/>
    <property type="match status" value="1"/>
</dbReference>
<dbReference type="Pfam" id="PF00271">
    <property type="entry name" value="Helicase_C"/>
    <property type="match status" value="1"/>
</dbReference>
<comment type="similarity">
    <text evidence="2">Belongs to the helicase family. SKI2 subfamily.</text>
</comment>
<dbReference type="AlphaFoldDB" id="A0A5E8BTT2"/>
<evidence type="ECO:0000256" key="6">
    <source>
        <dbReference type="ARBA" id="ARBA00022840"/>
    </source>
</evidence>
<dbReference type="Gene3D" id="2.40.30.300">
    <property type="match status" value="1"/>
</dbReference>
<dbReference type="Proteomes" id="UP000398389">
    <property type="component" value="Unassembled WGS sequence"/>
</dbReference>
<evidence type="ECO:0000259" key="10">
    <source>
        <dbReference type="PROSITE" id="PS51194"/>
    </source>
</evidence>
<dbReference type="PANTHER" id="PTHR12131:SF7">
    <property type="entry name" value="EXOSOME RNA HELICASE MTR4"/>
    <property type="match status" value="1"/>
</dbReference>
<evidence type="ECO:0000256" key="7">
    <source>
        <dbReference type="ARBA" id="ARBA00023242"/>
    </source>
</evidence>
<dbReference type="FunFam" id="2.40.30.300:FF:000001">
    <property type="entry name" value="Mtr4 exosome RNA helicase"/>
    <property type="match status" value="1"/>
</dbReference>
<evidence type="ECO:0000259" key="9">
    <source>
        <dbReference type="PROSITE" id="PS51192"/>
    </source>
</evidence>
<accession>A0A5E8BTT2</accession>
<dbReference type="GO" id="GO:0006401">
    <property type="term" value="P:RNA catabolic process"/>
    <property type="evidence" value="ECO:0007669"/>
    <property type="project" value="InterPro"/>
</dbReference>
<dbReference type="GO" id="GO:0000460">
    <property type="term" value="P:maturation of 5.8S rRNA"/>
    <property type="evidence" value="ECO:0007669"/>
    <property type="project" value="TreeGrafter"/>
</dbReference>
<dbReference type="RefSeq" id="XP_031854477.1">
    <property type="nucleotide sequence ID" value="XM_031998586.1"/>
</dbReference>
<evidence type="ECO:0000313" key="11">
    <source>
        <dbReference type="EMBL" id="VVT54029.1"/>
    </source>
</evidence>
<dbReference type="EMBL" id="CABVLU010000003">
    <property type="protein sequence ID" value="VVT54029.1"/>
    <property type="molecule type" value="Genomic_DNA"/>
</dbReference>
<reference evidence="11 12" key="1">
    <citation type="submission" date="2019-09" db="EMBL/GenBank/DDBJ databases">
        <authorList>
            <person name="Brejova B."/>
        </authorList>
    </citation>
    <scope>NUCLEOTIDE SEQUENCE [LARGE SCALE GENOMIC DNA]</scope>
</reference>
<dbReference type="InterPro" id="IPR025696">
    <property type="entry name" value="Beta-barrel_MTR4"/>
</dbReference>
<dbReference type="InterPro" id="IPR050699">
    <property type="entry name" value="RNA-DNA_Helicase"/>
</dbReference>
<dbReference type="InterPro" id="IPR016438">
    <property type="entry name" value="SKI2-like"/>
</dbReference>
<dbReference type="Gene3D" id="3.40.50.300">
    <property type="entry name" value="P-loop containing nucleotide triphosphate hydrolases"/>
    <property type="match status" value="2"/>
</dbReference>
<feature type="compositionally biased region" description="Basic and acidic residues" evidence="8">
    <location>
        <begin position="54"/>
        <end position="68"/>
    </location>
</feature>
<dbReference type="PROSITE" id="PS51192">
    <property type="entry name" value="HELICASE_ATP_BIND_1"/>
    <property type="match status" value="1"/>
</dbReference>
<evidence type="ECO:0008006" key="13">
    <source>
        <dbReference type="Google" id="ProtNLM"/>
    </source>
</evidence>
<dbReference type="PIRSF" id="PIRSF005198">
    <property type="entry name" value="Antiviral_helicase_SKI2"/>
    <property type="match status" value="1"/>
</dbReference>
<dbReference type="InterPro" id="IPR014001">
    <property type="entry name" value="Helicase_ATP-bd"/>
</dbReference>
<feature type="compositionally biased region" description="Acidic residues" evidence="8">
    <location>
        <begin position="1"/>
        <end position="11"/>
    </location>
</feature>
<dbReference type="Pfam" id="PF00270">
    <property type="entry name" value="DEAD"/>
    <property type="match status" value="1"/>
</dbReference>
<dbReference type="SMART" id="SM00490">
    <property type="entry name" value="HELICc"/>
    <property type="match status" value="1"/>
</dbReference>
<dbReference type="CDD" id="cd18795">
    <property type="entry name" value="SF2_C_Ski2"/>
    <property type="match status" value="1"/>
</dbReference>
<dbReference type="SUPFAM" id="SSF52540">
    <property type="entry name" value="P-loop containing nucleoside triphosphate hydrolases"/>
    <property type="match status" value="1"/>
</dbReference>
<comment type="subcellular location">
    <subcellularLocation>
        <location evidence="1">Nucleus</location>
    </subcellularLocation>
</comment>
<keyword evidence="7" id="KW-0539">Nucleus</keyword>